<dbReference type="Proteomes" id="UP000471435">
    <property type="component" value="Unassembled WGS sequence"/>
</dbReference>
<reference evidence="1 2" key="1">
    <citation type="submission" date="2019-12" db="EMBL/GenBank/DDBJ databases">
        <title>Genomic-based taxomic classification of the family Erythrobacteraceae.</title>
        <authorList>
            <person name="Xu L."/>
        </authorList>
    </citation>
    <scope>NUCLEOTIDE SEQUENCE [LARGE SCALE GENOMIC DNA]</scope>
    <source>
        <strain evidence="1 2">SW-109</strain>
    </source>
</reference>
<organism evidence="1 2">
    <name type="scientific">Pontixanthobacter luteolus</name>
    <dbReference type="NCBI Taxonomy" id="295089"/>
    <lineage>
        <taxon>Bacteria</taxon>
        <taxon>Pseudomonadati</taxon>
        <taxon>Pseudomonadota</taxon>
        <taxon>Alphaproteobacteria</taxon>
        <taxon>Sphingomonadales</taxon>
        <taxon>Erythrobacteraceae</taxon>
        <taxon>Pontixanthobacter</taxon>
    </lineage>
</organism>
<sequence>MSQSGVNRGPPLTPDHRYIVVRGRLWRASNPHLSDEQRQTFVDRLMHARRAVRAAKSKDDDAALRTARAEVDQAKRDLGERGPVWWDDGAPDYNRRMAHRTPYADWWAKLDAETGQAV</sequence>
<dbReference type="OrthoDB" id="34459at2"/>
<evidence type="ECO:0000313" key="1">
    <source>
        <dbReference type="EMBL" id="MXP47565.1"/>
    </source>
</evidence>
<comment type="caution">
    <text evidence="1">The sequence shown here is derived from an EMBL/GenBank/DDBJ whole genome shotgun (WGS) entry which is preliminary data.</text>
</comment>
<accession>A0A6I4V1H6</accession>
<protein>
    <submittedName>
        <fullName evidence="1">Uncharacterized protein</fullName>
    </submittedName>
</protein>
<dbReference type="EMBL" id="WTYP01000002">
    <property type="protein sequence ID" value="MXP47565.1"/>
    <property type="molecule type" value="Genomic_DNA"/>
</dbReference>
<proteinExistence type="predicted"/>
<gene>
    <name evidence="1" type="ORF">GRI43_09255</name>
</gene>
<dbReference type="AlphaFoldDB" id="A0A6I4V1H6"/>
<dbReference type="RefSeq" id="WP_160730848.1">
    <property type="nucleotide sequence ID" value="NZ_WTYP01000002.1"/>
</dbReference>
<evidence type="ECO:0000313" key="2">
    <source>
        <dbReference type="Proteomes" id="UP000471435"/>
    </source>
</evidence>
<name>A0A6I4V1H6_9SPHN</name>
<keyword evidence="2" id="KW-1185">Reference proteome</keyword>